<reference evidence="1" key="1">
    <citation type="submission" date="2022-11" db="EMBL/GenBank/DDBJ databases">
        <title>Minimal conservation of predation-associated metabolite biosynthetic gene clusters underscores biosynthetic potential of Myxococcota including descriptions for ten novel species: Archangium lansinium sp. nov., Myxococcus landrumus sp. nov., Nannocystis bai.</title>
        <authorList>
            <person name="Ahearne A."/>
            <person name="Stevens C."/>
            <person name="Phillips K."/>
        </authorList>
    </citation>
    <scope>NUCLEOTIDE SEQUENCE</scope>
    <source>
        <strain evidence="1">Na p29</strain>
    </source>
</reference>
<proteinExistence type="predicted"/>
<organism evidence="1 2">
    <name type="scientific">Nannocystis pusilla</name>
    <dbReference type="NCBI Taxonomy" id="889268"/>
    <lineage>
        <taxon>Bacteria</taxon>
        <taxon>Pseudomonadati</taxon>
        <taxon>Myxococcota</taxon>
        <taxon>Polyangia</taxon>
        <taxon>Nannocystales</taxon>
        <taxon>Nannocystaceae</taxon>
        <taxon>Nannocystis</taxon>
    </lineage>
</organism>
<comment type="caution">
    <text evidence="1">The sequence shown here is derived from an EMBL/GenBank/DDBJ whole genome shotgun (WGS) entry which is preliminary data.</text>
</comment>
<dbReference type="RefSeq" id="WP_267766997.1">
    <property type="nucleotide sequence ID" value="NZ_JAPNKE010000002.1"/>
</dbReference>
<sequence length="61" mass="6769">MFTQLEPAQAFFAEVEAPHKELATIGDAGHFAAFTRPQEFSKELRARVLPRVVPAANQRCA</sequence>
<evidence type="ECO:0000313" key="1">
    <source>
        <dbReference type="EMBL" id="MCY1005345.1"/>
    </source>
</evidence>
<dbReference type="SUPFAM" id="SSF53474">
    <property type="entry name" value="alpha/beta-Hydrolases"/>
    <property type="match status" value="1"/>
</dbReference>
<dbReference type="AlphaFoldDB" id="A0A9X3EKI4"/>
<keyword evidence="2" id="KW-1185">Reference proteome</keyword>
<dbReference type="EMBL" id="JAPNKE010000002">
    <property type="protein sequence ID" value="MCY1005345.1"/>
    <property type="molecule type" value="Genomic_DNA"/>
</dbReference>
<evidence type="ECO:0008006" key="3">
    <source>
        <dbReference type="Google" id="ProtNLM"/>
    </source>
</evidence>
<evidence type="ECO:0000313" key="2">
    <source>
        <dbReference type="Proteomes" id="UP001150924"/>
    </source>
</evidence>
<name>A0A9X3EKI4_9BACT</name>
<accession>A0A9X3EKI4</accession>
<protein>
    <recommendedName>
        <fullName evidence="3">Alpha/beta hydrolase</fullName>
    </recommendedName>
</protein>
<gene>
    <name evidence="1" type="ORF">OV079_07120</name>
</gene>
<dbReference type="InterPro" id="IPR029058">
    <property type="entry name" value="AB_hydrolase_fold"/>
</dbReference>
<dbReference type="Proteomes" id="UP001150924">
    <property type="component" value="Unassembled WGS sequence"/>
</dbReference>